<dbReference type="Proteomes" id="UP000184356">
    <property type="component" value="Unassembled WGS sequence"/>
</dbReference>
<dbReference type="EMBL" id="KV878586">
    <property type="protein sequence ID" value="OJJ59052.1"/>
    <property type="molecule type" value="Genomic_DNA"/>
</dbReference>
<proteinExistence type="predicted"/>
<evidence type="ECO:0000313" key="2">
    <source>
        <dbReference type="EMBL" id="OJJ59052.1"/>
    </source>
</evidence>
<dbReference type="GeneID" id="63763125"/>
<dbReference type="RefSeq" id="XP_040702858.1">
    <property type="nucleotide sequence ID" value="XM_040847052.1"/>
</dbReference>
<gene>
    <name evidence="2" type="ORF">ASPSYDRAFT_45486</name>
</gene>
<organism evidence="2 3">
    <name type="scientific">Aspergillus sydowii CBS 593.65</name>
    <dbReference type="NCBI Taxonomy" id="1036612"/>
    <lineage>
        <taxon>Eukaryota</taxon>
        <taxon>Fungi</taxon>
        <taxon>Dikarya</taxon>
        <taxon>Ascomycota</taxon>
        <taxon>Pezizomycotina</taxon>
        <taxon>Eurotiomycetes</taxon>
        <taxon>Eurotiomycetidae</taxon>
        <taxon>Eurotiales</taxon>
        <taxon>Aspergillaceae</taxon>
        <taxon>Aspergillus</taxon>
        <taxon>Aspergillus subgen. Nidulantes</taxon>
    </lineage>
</organism>
<name>A0A1L9TI15_9EURO</name>
<accession>A0A1L9TI15</accession>
<protein>
    <submittedName>
        <fullName evidence="2">Uncharacterized protein</fullName>
    </submittedName>
</protein>
<sequence length="60" mass="6369">MSLHHATSVTHTLEAERQGQSAIGFVTINIKVPLDTSDTMFSKSPIQGVDPNTKGCVKGS</sequence>
<dbReference type="VEuPathDB" id="FungiDB:ASPSYDRAFT_45486"/>
<dbReference type="AlphaFoldDB" id="A0A1L9TI15"/>
<reference evidence="3" key="1">
    <citation type="journal article" date="2017" name="Genome Biol.">
        <title>Comparative genomics reveals high biological diversity and specific adaptations in the industrially and medically important fungal genus Aspergillus.</title>
        <authorList>
            <person name="de Vries R.P."/>
            <person name="Riley R."/>
            <person name="Wiebenga A."/>
            <person name="Aguilar-Osorio G."/>
            <person name="Amillis S."/>
            <person name="Uchima C.A."/>
            <person name="Anderluh G."/>
            <person name="Asadollahi M."/>
            <person name="Askin M."/>
            <person name="Barry K."/>
            <person name="Battaglia E."/>
            <person name="Bayram O."/>
            <person name="Benocci T."/>
            <person name="Braus-Stromeyer S.A."/>
            <person name="Caldana C."/>
            <person name="Canovas D."/>
            <person name="Cerqueira G.C."/>
            <person name="Chen F."/>
            <person name="Chen W."/>
            <person name="Choi C."/>
            <person name="Clum A."/>
            <person name="Dos Santos R.A."/>
            <person name="Damasio A.R."/>
            <person name="Diallinas G."/>
            <person name="Emri T."/>
            <person name="Fekete E."/>
            <person name="Flipphi M."/>
            <person name="Freyberg S."/>
            <person name="Gallo A."/>
            <person name="Gournas C."/>
            <person name="Habgood R."/>
            <person name="Hainaut M."/>
            <person name="Harispe M.L."/>
            <person name="Henrissat B."/>
            <person name="Hilden K.S."/>
            <person name="Hope R."/>
            <person name="Hossain A."/>
            <person name="Karabika E."/>
            <person name="Karaffa L."/>
            <person name="Karanyi Z."/>
            <person name="Krasevec N."/>
            <person name="Kuo A."/>
            <person name="Kusch H."/>
            <person name="LaButti K."/>
            <person name="Lagendijk E.L."/>
            <person name="Lapidus A."/>
            <person name="Levasseur A."/>
            <person name="Lindquist E."/>
            <person name="Lipzen A."/>
            <person name="Logrieco A.F."/>
            <person name="MacCabe A."/>
            <person name="Maekelae M.R."/>
            <person name="Malavazi I."/>
            <person name="Melin P."/>
            <person name="Meyer V."/>
            <person name="Mielnichuk N."/>
            <person name="Miskei M."/>
            <person name="Molnar A.P."/>
            <person name="Mule G."/>
            <person name="Ngan C.Y."/>
            <person name="Orejas M."/>
            <person name="Orosz E."/>
            <person name="Ouedraogo J.P."/>
            <person name="Overkamp K.M."/>
            <person name="Park H.-S."/>
            <person name="Perrone G."/>
            <person name="Piumi F."/>
            <person name="Punt P.J."/>
            <person name="Ram A.F."/>
            <person name="Ramon A."/>
            <person name="Rauscher S."/>
            <person name="Record E."/>
            <person name="Riano-Pachon D.M."/>
            <person name="Robert V."/>
            <person name="Roehrig J."/>
            <person name="Ruller R."/>
            <person name="Salamov A."/>
            <person name="Salih N.S."/>
            <person name="Samson R.A."/>
            <person name="Sandor E."/>
            <person name="Sanguinetti M."/>
            <person name="Schuetze T."/>
            <person name="Sepcic K."/>
            <person name="Shelest E."/>
            <person name="Sherlock G."/>
            <person name="Sophianopoulou V."/>
            <person name="Squina F.M."/>
            <person name="Sun H."/>
            <person name="Susca A."/>
            <person name="Todd R.B."/>
            <person name="Tsang A."/>
            <person name="Unkles S.E."/>
            <person name="van de Wiele N."/>
            <person name="van Rossen-Uffink D."/>
            <person name="Oliveira J.V."/>
            <person name="Vesth T.C."/>
            <person name="Visser J."/>
            <person name="Yu J.-H."/>
            <person name="Zhou M."/>
            <person name="Andersen M.R."/>
            <person name="Archer D.B."/>
            <person name="Baker S.E."/>
            <person name="Benoit I."/>
            <person name="Brakhage A.A."/>
            <person name="Braus G.H."/>
            <person name="Fischer R."/>
            <person name="Frisvad J.C."/>
            <person name="Goldman G.H."/>
            <person name="Houbraken J."/>
            <person name="Oakley B."/>
            <person name="Pocsi I."/>
            <person name="Scazzocchio C."/>
            <person name="Seiboth B."/>
            <person name="vanKuyk P.A."/>
            <person name="Wortman J."/>
            <person name="Dyer P.S."/>
            <person name="Grigoriev I.V."/>
        </authorList>
    </citation>
    <scope>NUCLEOTIDE SEQUENCE [LARGE SCALE GENOMIC DNA]</scope>
    <source>
        <strain evidence="3">CBS 593.65</strain>
    </source>
</reference>
<feature type="region of interest" description="Disordered" evidence="1">
    <location>
        <begin position="40"/>
        <end position="60"/>
    </location>
</feature>
<evidence type="ECO:0000313" key="3">
    <source>
        <dbReference type="Proteomes" id="UP000184356"/>
    </source>
</evidence>
<evidence type="ECO:0000256" key="1">
    <source>
        <dbReference type="SAM" id="MobiDB-lite"/>
    </source>
</evidence>
<keyword evidence="3" id="KW-1185">Reference proteome</keyword>